<name>A0A519BJM9_9DELT</name>
<dbReference type="AlphaFoldDB" id="A0A519BJM9"/>
<evidence type="ECO:0000256" key="1">
    <source>
        <dbReference type="ARBA" id="ARBA00038248"/>
    </source>
</evidence>
<dbReference type="Proteomes" id="UP000319296">
    <property type="component" value="Unassembled WGS sequence"/>
</dbReference>
<comment type="similarity">
    <text evidence="1">Belongs to the UPF0332 family.</text>
</comment>
<dbReference type="EMBL" id="SGBB01000043">
    <property type="protein sequence ID" value="RZD17478.1"/>
    <property type="molecule type" value="Genomic_DNA"/>
</dbReference>
<sequence>MTLGTNEKEALIKYRMDRANETIVEAKQAYESGHLNLAVNRIYYACFYSAEALMLTRDFSTNNHGRLKGEFNKVFVHSGLIDKKYFATLDTAFKDRQNGDYGDFVKFNKEAVKSSLEKAEEFVTLINNITLKNITSPD</sequence>
<gene>
    <name evidence="3" type="ORF">EVG15_10940</name>
</gene>
<organism evidence="3 4">
    <name type="scientific">Candidatus Acididesulfobacter diazotrophicus</name>
    <dbReference type="NCBI Taxonomy" id="2597226"/>
    <lineage>
        <taxon>Bacteria</taxon>
        <taxon>Deltaproteobacteria</taxon>
        <taxon>Candidatus Acidulodesulfobacterales</taxon>
        <taxon>Candidatus Acididesulfobacter</taxon>
    </lineage>
</organism>
<evidence type="ECO:0000313" key="3">
    <source>
        <dbReference type="EMBL" id="RZD17478.1"/>
    </source>
</evidence>
<dbReference type="PANTHER" id="PTHR36565">
    <property type="entry name" value="UPF0332 PROTEIN TM_1000"/>
    <property type="match status" value="1"/>
</dbReference>
<evidence type="ECO:0000313" key="4">
    <source>
        <dbReference type="Proteomes" id="UP000319296"/>
    </source>
</evidence>
<protein>
    <submittedName>
        <fullName evidence="3">HEPN domain-containing protein</fullName>
    </submittedName>
</protein>
<proteinExistence type="inferred from homology"/>
<dbReference type="PANTHER" id="PTHR36565:SF1">
    <property type="entry name" value="UPF0332 PROTEIN TM_1000"/>
    <property type="match status" value="1"/>
</dbReference>
<dbReference type="Pfam" id="PF05168">
    <property type="entry name" value="HEPN"/>
    <property type="match status" value="1"/>
</dbReference>
<comment type="caution">
    <text evidence="3">The sequence shown here is derived from an EMBL/GenBank/DDBJ whole genome shotgun (WGS) entry which is preliminary data.</text>
</comment>
<reference evidence="3 4" key="1">
    <citation type="journal article" date="2019" name="ISME J.">
        <title>Insights into ecological role of a new deltaproteobacterial order Candidatus Acidulodesulfobacterales by metagenomics and metatranscriptomics.</title>
        <authorList>
            <person name="Tan S."/>
            <person name="Liu J."/>
            <person name="Fang Y."/>
            <person name="Hedlund B.P."/>
            <person name="Lian Z.H."/>
            <person name="Huang L.Y."/>
            <person name="Li J.T."/>
            <person name="Huang L.N."/>
            <person name="Li W.J."/>
            <person name="Jiang H.C."/>
            <person name="Dong H.L."/>
            <person name="Shu W.S."/>
        </authorList>
    </citation>
    <scope>NUCLEOTIDE SEQUENCE [LARGE SCALE GENOMIC DNA]</scope>
    <source>
        <strain evidence="3">AP1</strain>
    </source>
</reference>
<dbReference type="InterPro" id="IPR052226">
    <property type="entry name" value="UPF0332_toxin"/>
</dbReference>
<accession>A0A519BJM9</accession>
<feature type="domain" description="HEPN" evidence="2">
    <location>
        <begin position="13"/>
        <end position="128"/>
    </location>
</feature>
<evidence type="ECO:0000259" key="2">
    <source>
        <dbReference type="Pfam" id="PF05168"/>
    </source>
</evidence>
<dbReference type="Gene3D" id="1.20.120.330">
    <property type="entry name" value="Nucleotidyltransferases domain 2"/>
    <property type="match status" value="1"/>
</dbReference>
<dbReference type="InterPro" id="IPR007842">
    <property type="entry name" value="HEPN_dom"/>
</dbReference>